<evidence type="ECO:0008006" key="3">
    <source>
        <dbReference type="Google" id="ProtNLM"/>
    </source>
</evidence>
<keyword evidence="2" id="KW-1185">Reference proteome</keyword>
<sequence length="228" mass="27024">METTTFEAAYELWIGAHAEQRTGERRGRLVRGHQYAEKLLLQHVWWPLFGNFDHLHPEYEVMDWNRKSQFMDFAYTPPFGRFGIECDGYQSHVKDMDRERFSYALNRDNYLTGMGWKMIHFSFDDIQHRPELCRMLLQLIVGPQLLRSPRSEWAVLTLFEKEVLRLACQMTKPIRTKDVSSYFQVGFRVARNALRKLCTIDLLTPISNGTYVTGYQVNERTYEKLILL</sequence>
<dbReference type="Proteomes" id="UP000476064">
    <property type="component" value="Chromosome"/>
</dbReference>
<evidence type="ECO:0000313" key="1">
    <source>
        <dbReference type="EMBL" id="QHT62350.1"/>
    </source>
</evidence>
<dbReference type="Gene3D" id="3.40.960.10">
    <property type="entry name" value="VSR Endonuclease"/>
    <property type="match status" value="1"/>
</dbReference>
<accession>A0A6C0G5I6</accession>
<organism evidence="1 2">
    <name type="scientific">Paenibacillus lycopersici</name>
    <dbReference type="NCBI Taxonomy" id="2704462"/>
    <lineage>
        <taxon>Bacteria</taxon>
        <taxon>Bacillati</taxon>
        <taxon>Bacillota</taxon>
        <taxon>Bacilli</taxon>
        <taxon>Bacillales</taxon>
        <taxon>Paenibacillaceae</taxon>
        <taxon>Paenibacillus</taxon>
    </lineage>
</organism>
<name>A0A6C0G5I6_9BACL</name>
<gene>
    <name evidence="1" type="ORF">GXP70_21785</name>
</gene>
<dbReference type="EMBL" id="CP048209">
    <property type="protein sequence ID" value="QHT62350.1"/>
    <property type="molecule type" value="Genomic_DNA"/>
</dbReference>
<reference evidence="1 2" key="1">
    <citation type="submission" date="2020-01" db="EMBL/GenBank/DDBJ databases">
        <title>Paenibacillus sp. nov., isolated from tomato rhizosphere.</title>
        <authorList>
            <person name="Weon H.-Y."/>
            <person name="Lee S.A."/>
        </authorList>
    </citation>
    <scope>NUCLEOTIDE SEQUENCE [LARGE SCALE GENOMIC DNA]</scope>
    <source>
        <strain evidence="1 2">12200R-189</strain>
    </source>
</reference>
<dbReference type="KEGG" id="plyc:GXP70_21785"/>
<evidence type="ECO:0000313" key="2">
    <source>
        <dbReference type="Proteomes" id="UP000476064"/>
    </source>
</evidence>
<protein>
    <recommendedName>
        <fullName evidence="3">DNA-binding response regulator</fullName>
    </recommendedName>
</protein>
<proteinExistence type="predicted"/>
<dbReference type="AlphaFoldDB" id="A0A6C0G5I6"/>
<dbReference type="RefSeq" id="WP_162358783.1">
    <property type="nucleotide sequence ID" value="NZ_CP048209.1"/>
</dbReference>